<evidence type="ECO:0000313" key="3">
    <source>
        <dbReference type="Proteomes" id="UP000018769"/>
    </source>
</evidence>
<dbReference type="SUPFAM" id="SSF48403">
    <property type="entry name" value="Ankyrin repeat"/>
    <property type="match status" value="1"/>
</dbReference>
<gene>
    <name evidence="2" type="ORF">BABL1_gene_205</name>
</gene>
<dbReference type="PANTHER" id="PTHR24118">
    <property type="entry name" value="POTE ANKYRIN DOMAIN"/>
    <property type="match status" value="1"/>
</dbReference>
<dbReference type="InterPro" id="IPR036770">
    <property type="entry name" value="Ankyrin_rpt-contain_sf"/>
</dbReference>
<organism evidence="2 3">
    <name type="scientific">Candidatus Babela massiliensis</name>
    <dbReference type="NCBI Taxonomy" id="673862"/>
    <lineage>
        <taxon>Bacteria</taxon>
        <taxon>Candidatus Babelota</taxon>
        <taxon>Candidatus Babeliae</taxon>
        <taxon>Candidatus Babeliales</taxon>
        <taxon>Candidatus Babeliaceae</taxon>
        <taxon>Candidatus Babela</taxon>
    </lineage>
</organism>
<dbReference type="OrthoDB" id="198309at2"/>
<dbReference type="eggNOG" id="COG0666">
    <property type="taxonomic scope" value="Bacteria"/>
</dbReference>
<protein>
    <submittedName>
        <fullName evidence="2">Ankyrin repeats containing protein</fullName>
    </submittedName>
</protein>
<dbReference type="Gene3D" id="1.25.40.20">
    <property type="entry name" value="Ankyrin repeat-containing domain"/>
    <property type="match status" value="2"/>
</dbReference>
<dbReference type="AlphaFoldDB" id="V6DGX2"/>
<name>V6DGX2_9BACT</name>
<keyword evidence="1" id="KW-0040">ANK repeat</keyword>
<dbReference type="SMART" id="SM00248">
    <property type="entry name" value="ANK"/>
    <property type="match status" value="3"/>
</dbReference>
<accession>V6DGX2</accession>
<dbReference type="Proteomes" id="UP000018769">
    <property type="component" value="Chromosome I"/>
</dbReference>
<dbReference type="InterPro" id="IPR002110">
    <property type="entry name" value="Ankyrin_rpt"/>
</dbReference>
<keyword evidence="3" id="KW-1185">Reference proteome</keyword>
<dbReference type="EMBL" id="HG793133">
    <property type="protein sequence ID" value="CDK30810.1"/>
    <property type="molecule type" value="Genomic_DNA"/>
</dbReference>
<dbReference type="STRING" id="673862.BABL1_gene_205"/>
<dbReference type="PROSITE" id="PS50297">
    <property type="entry name" value="ANK_REP_REGION"/>
    <property type="match status" value="1"/>
</dbReference>
<sequence length="459" mass="52767">MKNKFLVILLISIYANIISMEEPEGWHKRKRKDGKELTIKKLRLEETYFSYLPNEIKSKIIEIFLFDSIKNNNILDPLKDIENIIDNIRALKNFEFFSKEELLTLTKKLAKSIFCPQESILAKEELDHELSDIIKKTWKLNILDKEIEQKIARLIIAGANPNLYVNIRGQDKPLLIIASENKIFFNLIKLMILYGANINCVDNNAETLLENIMIVSIDSAAELVKFMLNYNPILNINSSNTVLNTAISENYLNVEFVLMTDPNSPYTKIGVAKDSELTRLENLTKGELNNEFKNMVDSWHSEYLDAVKLSKIFSFIIQRVNLNINVSFKGRQIPLLIRISEIKNAYWVLDTMISSKTDVNCTDEDGTTALMNILVLQDNWVCKELVKKLIYYGANVNAKNRLGITPLMLATERGDCRIIRMLLEAGADIDAQNVFGKTALNLANEENHKMIDRLFDEYR</sequence>
<reference evidence="2 3" key="1">
    <citation type="journal article" date="2015" name="Biol. Direct">
        <title>Babela massiliensis, a representative of a widespread bacterial phylum with unusual adaptations to parasitism in amoebae.</title>
        <authorList>
            <person name="Pagnier I."/>
            <person name="Yutin N."/>
            <person name="Croce O."/>
            <person name="Makarova K.S."/>
            <person name="Wolf Y.I."/>
            <person name="Benamar S."/>
            <person name="Raoult D."/>
            <person name="Koonin E.V."/>
            <person name="La Scola B."/>
        </authorList>
    </citation>
    <scope>NUCLEOTIDE SEQUENCE [LARGE SCALE GENOMIC DNA]</scope>
    <source>
        <strain evidence="3">BABL1</strain>
    </source>
</reference>
<dbReference type="RefSeq" id="WP_023792524.1">
    <property type="nucleotide sequence ID" value="NC_023003.1"/>
</dbReference>
<dbReference type="PROSITE" id="PS50088">
    <property type="entry name" value="ANK_REPEAT"/>
    <property type="match status" value="1"/>
</dbReference>
<dbReference type="KEGG" id="dpb:BABL1_gene_205"/>
<feature type="repeat" description="ANK" evidence="1">
    <location>
        <begin position="402"/>
        <end position="434"/>
    </location>
</feature>
<evidence type="ECO:0000256" key="1">
    <source>
        <dbReference type="PROSITE-ProRule" id="PRU00023"/>
    </source>
</evidence>
<dbReference type="HOGENOM" id="CLU_000134_57_1_7"/>
<dbReference type="Pfam" id="PF12796">
    <property type="entry name" value="Ank_2"/>
    <property type="match status" value="1"/>
</dbReference>
<proteinExistence type="predicted"/>
<evidence type="ECO:0000313" key="2">
    <source>
        <dbReference type="EMBL" id="CDK30810.1"/>
    </source>
</evidence>
<dbReference type="PANTHER" id="PTHR24118:SF99">
    <property type="entry name" value="POTE ANKYRIN DOMAIN FAMILY MEMBER 3C-RELATED"/>
    <property type="match status" value="1"/>
</dbReference>